<reference evidence="1" key="1">
    <citation type="submission" date="2014-09" db="EMBL/GenBank/DDBJ databases">
        <authorList>
            <person name="Magalhaes I.L.F."/>
            <person name="Oliveira U."/>
            <person name="Santos F.R."/>
            <person name="Vidigal T.H.D.A."/>
            <person name="Brescovit A.D."/>
            <person name="Santos A.J."/>
        </authorList>
    </citation>
    <scope>NUCLEOTIDE SEQUENCE</scope>
    <source>
        <tissue evidence="1">Shoot tissue taken approximately 20 cm above the soil surface</tissue>
    </source>
</reference>
<proteinExistence type="predicted"/>
<sequence>MVKLLLDTCSAHTCFTGFFNLTRRRLTMKILWKRKF</sequence>
<protein>
    <submittedName>
        <fullName evidence="1">Uncharacterized protein</fullName>
    </submittedName>
</protein>
<name>A0A0A9BA06_ARUDO</name>
<reference evidence="1" key="2">
    <citation type="journal article" date="2015" name="Data Brief">
        <title>Shoot transcriptome of the giant reed, Arundo donax.</title>
        <authorList>
            <person name="Barrero R.A."/>
            <person name="Guerrero F.D."/>
            <person name="Moolhuijzen P."/>
            <person name="Goolsby J.A."/>
            <person name="Tidwell J."/>
            <person name="Bellgard S.E."/>
            <person name="Bellgard M.I."/>
        </authorList>
    </citation>
    <scope>NUCLEOTIDE SEQUENCE</scope>
    <source>
        <tissue evidence="1">Shoot tissue taken approximately 20 cm above the soil surface</tissue>
    </source>
</reference>
<dbReference type="AlphaFoldDB" id="A0A0A9BA06"/>
<organism evidence="1">
    <name type="scientific">Arundo donax</name>
    <name type="common">Giant reed</name>
    <name type="synonym">Donax arundinaceus</name>
    <dbReference type="NCBI Taxonomy" id="35708"/>
    <lineage>
        <taxon>Eukaryota</taxon>
        <taxon>Viridiplantae</taxon>
        <taxon>Streptophyta</taxon>
        <taxon>Embryophyta</taxon>
        <taxon>Tracheophyta</taxon>
        <taxon>Spermatophyta</taxon>
        <taxon>Magnoliopsida</taxon>
        <taxon>Liliopsida</taxon>
        <taxon>Poales</taxon>
        <taxon>Poaceae</taxon>
        <taxon>PACMAD clade</taxon>
        <taxon>Arundinoideae</taxon>
        <taxon>Arundineae</taxon>
        <taxon>Arundo</taxon>
    </lineage>
</organism>
<accession>A0A0A9BA06</accession>
<evidence type="ECO:0000313" key="1">
    <source>
        <dbReference type="EMBL" id="JAD56102.1"/>
    </source>
</evidence>
<dbReference type="EMBL" id="GBRH01241793">
    <property type="protein sequence ID" value="JAD56102.1"/>
    <property type="molecule type" value="Transcribed_RNA"/>
</dbReference>